<accession>A0A9P1N3E6</accession>
<evidence type="ECO:0000256" key="1">
    <source>
        <dbReference type="SAM" id="MobiDB-lite"/>
    </source>
</evidence>
<comment type="caution">
    <text evidence="2">The sequence shown here is derived from an EMBL/GenBank/DDBJ whole genome shotgun (WGS) entry which is preliminary data.</text>
</comment>
<name>A0A9P1N3E6_9PELO</name>
<reference evidence="2" key="1">
    <citation type="submission" date="2022-11" db="EMBL/GenBank/DDBJ databases">
        <authorList>
            <person name="Kikuchi T."/>
        </authorList>
    </citation>
    <scope>NUCLEOTIDE SEQUENCE</scope>
    <source>
        <strain evidence="2">PS1010</strain>
    </source>
</reference>
<organism evidence="2 3">
    <name type="scientific">Caenorhabditis angaria</name>
    <dbReference type="NCBI Taxonomy" id="860376"/>
    <lineage>
        <taxon>Eukaryota</taxon>
        <taxon>Metazoa</taxon>
        <taxon>Ecdysozoa</taxon>
        <taxon>Nematoda</taxon>
        <taxon>Chromadorea</taxon>
        <taxon>Rhabditida</taxon>
        <taxon>Rhabditina</taxon>
        <taxon>Rhabditomorpha</taxon>
        <taxon>Rhabditoidea</taxon>
        <taxon>Rhabditidae</taxon>
        <taxon>Peloderinae</taxon>
        <taxon>Caenorhabditis</taxon>
    </lineage>
</organism>
<dbReference type="AlphaFoldDB" id="A0A9P1N3E6"/>
<evidence type="ECO:0000313" key="2">
    <source>
        <dbReference type="EMBL" id="CAI5448449.1"/>
    </source>
</evidence>
<dbReference type="Proteomes" id="UP001152747">
    <property type="component" value="Unassembled WGS sequence"/>
</dbReference>
<protein>
    <submittedName>
        <fullName evidence="2">Uncharacterized protein</fullName>
    </submittedName>
</protein>
<keyword evidence="3" id="KW-1185">Reference proteome</keyword>
<evidence type="ECO:0000313" key="3">
    <source>
        <dbReference type="Proteomes" id="UP001152747"/>
    </source>
</evidence>
<dbReference type="EMBL" id="CANHGI010000004">
    <property type="protein sequence ID" value="CAI5448449.1"/>
    <property type="molecule type" value="Genomic_DNA"/>
</dbReference>
<sequence>MSVRKDLTPSQTAGNTPVPQPPRTDNSTRTAKDFSLRSPIAPAGSTPIPRESSSRGATPGAPVDPKQLSGRGATPGAKQLSGRGATPGAPSSGRGATPGAPAGVKQLSGRGATPGAPAQQLSGRGATPGAPTSARGALKPNTAQRSARGAPPTAVAPEKPAEDGIIDTIWKTIITTILAISDFLNSIFDTIADICVKIWRVIMFVWRKPHHTKELITTTFHLIRVSYDAEIWSWTEIFEVIKNTLIAPMTKGPPPSKADKKAAAKKVK</sequence>
<proteinExistence type="predicted"/>
<feature type="compositionally biased region" description="Polar residues" evidence="1">
    <location>
        <begin position="8"/>
        <end position="29"/>
    </location>
</feature>
<dbReference type="OrthoDB" id="5825880at2759"/>
<gene>
    <name evidence="2" type="ORF">CAMP_LOCUS11086</name>
</gene>
<feature type="region of interest" description="Disordered" evidence="1">
    <location>
        <begin position="1"/>
        <end position="159"/>
    </location>
</feature>